<gene>
    <name evidence="1" type="ORF">JN12_00086</name>
</gene>
<protein>
    <submittedName>
        <fullName evidence="1">Uncharacterized protein</fullName>
    </submittedName>
</protein>
<organism evidence="1 2">
    <name type="scientific">Geobacter argillaceus</name>
    <dbReference type="NCBI Taxonomy" id="345631"/>
    <lineage>
        <taxon>Bacteria</taxon>
        <taxon>Pseudomonadati</taxon>
        <taxon>Thermodesulfobacteriota</taxon>
        <taxon>Desulfuromonadia</taxon>
        <taxon>Geobacterales</taxon>
        <taxon>Geobacteraceae</taxon>
        <taxon>Geobacter</taxon>
    </lineage>
</organism>
<dbReference type="Proteomes" id="UP000319449">
    <property type="component" value="Unassembled WGS sequence"/>
</dbReference>
<comment type="caution">
    <text evidence="1">The sequence shown here is derived from an EMBL/GenBank/DDBJ whole genome shotgun (WGS) entry which is preliminary data.</text>
</comment>
<evidence type="ECO:0000313" key="2">
    <source>
        <dbReference type="Proteomes" id="UP000319449"/>
    </source>
</evidence>
<dbReference type="AlphaFoldDB" id="A0A562WSD7"/>
<sequence length="128" mass="14288">MSGWDLLPSTEDEERYQAELSAKLLSGGELSELDRRYLADRIAPKAKAQPKKPAHRPKGSITTYGRNLHLCVEYLDLLEQFGAGGSDAAYKALAANYGIKESTIRKSVGTELLHHVKILHPFILREKK</sequence>
<name>A0A562WSD7_9BACT</name>
<reference evidence="1 2" key="1">
    <citation type="submission" date="2019-07" db="EMBL/GenBank/DDBJ databases">
        <title>Genomic Encyclopedia of Archaeal and Bacterial Type Strains, Phase II (KMG-II): from individual species to whole genera.</title>
        <authorList>
            <person name="Goeker M."/>
        </authorList>
    </citation>
    <scope>NUCLEOTIDE SEQUENCE [LARGE SCALE GENOMIC DNA]</scope>
    <source>
        <strain evidence="1 2">ATCC BAA-1139</strain>
    </source>
</reference>
<dbReference type="EMBL" id="VLLN01000001">
    <property type="protein sequence ID" value="TWJ33413.1"/>
    <property type="molecule type" value="Genomic_DNA"/>
</dbReference>
<dbReference type="RefSeq" id="WP_145016972.1">
    <property type="nucleotide sequence ID" value="NZ_VLLN01000001.1"/>
</dbReference>
<evidence type="ECO:0000313" key="1">
    <source>
        <dbReference type="EMBL" id="TWJ33413.1"/>
    </source>
</evidence>
<keyword evidence="2" id="KW-1185">Reference proteome</keyword>
<proteinExistence type="predicted"/>
<accession>A0A562WSD7</accession>